<dbReference type="InterPro" id="IPR049490">
    <property type="entry name" value="C883_1060-like_KR_N"/>
</dbReference>
<dbReference type="PANTHER" id="PTHR43775:SF37">
    <property type="entry name" value="SI:DKEY-61P9.11"/>
    <property type="match status" value="1"/>
</dbReference>
<dbReference type="CDD" id="cd08953">
    <property type="entry name" value="KR_2_SDR_x"/>
    <property type="match status" value="1"/>
</dbReference>
<dbReference type="SMART" id="SM00822">
    <property type="entry name" value="PKS_KR"/>
    <property type="match status" value="1"/>
</dbReference>
<dbReference type="SUPFAM" id="SSF53901">
    <property type="entry name" value="Thiolase-like"/>
    <property type="match status" value="2"/>
</dbReference>
<dbReference type="InterPro" id="IPR049551">
    <property type="entry name" value="PKS_DH_C"/>
</dbReference>
<feature type="region of interest" description="N-terminal hotdog fold" evidence="14">
    <location>
        <begin position="1594"/>
        <end position="1713"/>
    </location>
</feature>
<dbReference type="PROSITE" id="PS52019">
    <property type="entry name" value="PKS_MFAS_DH"/>
    <property type="match status" value="2"/>
</dbReference>
<feature type="region of interest" description="Disordered" evidence="15">
    <location>
        <begin position="95"/>
        <end position="129"/>
    </location>
</feature>
<evidence type="ECO:0000256" key="15">
    <source>
        <dbReference type="SAM" id="MobiDB-lite"/>
    </source>
</evidence>
<dbReference type="Pfam" id="PF02801">
    <property type="entry name" value="Ketoacyl-synt_C"/>
    <property type="match status" value="2"/>
</dbReference>
<dbReference type="InterPro" id="IPR036736">
    <property type="entry name" value="ACP-like_sf"/>
</dbReference>
<dbReference type="InterPro" id="IPR042104">
    <property type="entry name" value="PKS_dehydratase_sf"/>
</dbReference>
<dbReference type="InterPro" id="IPR049900">
    <property type="entry name" value="PKS_mFAS_DH"/>
</dbReference>
<evidence type="ECO:0000256" key="13">
    <source>
        <dbReference type="ARBA" id="ARBA00054155"/>
    </source>
</evidence>
<evidence type="ECO:0000313" key="19">
    <source>
        <dbReference type="EMBL" id="RDZ28522.1"/>
    </source>
</evidence>
<gene>
    <name evidence="19" type="ORF">DX914_05160</name>
</gene>
<keyword evidence="12" id="KW-0663">Pyridoxal phosphate</keyword>
<dbReference type="InterPro" id="IPR020807">
    <property type="entry name" value="PKS_DH"/>
</dbReference>
<comment type="subcellular location">
    <subcellularLocation>
        <location evidence="2">Cytoplasm</location>
    </subcellularLocation>
</comment>
<dbReference type="InterPro" id="IPR016039">
    <property type="entry name" value="Thiolase-like"/>
</dbReference>
<dbReference type="PANTHER" id="PTHR43775">
    <property type="entry name" value="FATTY ACID SYNTHASE"/>
    <property type="match status" value="1"/>
</dbReference>
<dbReference type="Gene3D" id="3.10.129.110">
    <property type="entry name" value="Polyketide synthase dehydratase"/>
    <property type="match status" value="2"/>
</dbReference>
<name>A0A371K3S5_9GAMM</name>
<dbReference type="SMART" id="SM01294">
    <property type="entry name" value="PKS_PP_betabranch"/>
    <property type="match status" value="1"/>
</dbReference>
<sequence>MMDHDTLQERTENYLKSLICDSADTALVFDAETPFGELGVNSFLVLKILKRLEQDFGTLPKTLLFENFNVRDLARYFVKSHTDVLIGKFPDALPSASSQQAEPRPSIPTDEVPAPAPAAPARATTSAASETRLPAMVALRHLHRYPQLERRRHEIFDRYKNESSVSRGTAMIAPLLFFGDAQHGYFNCGKGRDILLAYGYTGPEDQFHPLAEQLYRYCDAHGLQLNLFVEDRLPELCGKRFSATPFGVMQRVTDLASFTLEGQKMRRLRYLVSKFANAGACRTQEYICGSDAKTAEAVAAIIDRWCATRTMVNPLIHIVKAEILAGTLDREHRLFLTYVDDVLQNAILVSPMAAGAGYLMDLEFYGPDMPLGGLEFAIVNIIQTLRDEGCSVFSLGGTYGCKLADSPDADPAIENILEDLRRQEIFNDAGNLQFKNKFRPESKDIFLCRAVDAGRADNVLDIILMIADPAISDGDEPPVDEVVPAPACATEANAAPASTAATTATGDIASSPRWKALEAAGFNPLNIPAAQVDFDLKTDSWAQLRLTAIDKQMATLFAQIQRPIDVNAGLRRVFPFKHFTLAESGRAAEALFCQAWETRGRVPQNILFPSTIFNQIDNGYSPVEMPVAHAFDLQSDAPFKGDLDLSALRAEIASQGAEIAYVCIELTDNATGGGAVSLPHLKQVKTLLQEHRLPLVLDATRVLENALTVIDHDPEWRGASLWQVAEALLSQADAIVVSLAKDFCVDKGGLIATNDQALHDRLQALQQRGGKALDVTEKKCIAASLQNRGYIETHVRRRVEAVKALGSRLAERQLPVVRPASAHCVLIDVKRIPEFRDLAAPVASFVAWLYLATGIRAGAHSVGMQHDTSLNQLVRLAIPVGLKADEVNRLGDRLVEAFADIVNIPDLSASAGVGDLNVRLTLDGLLSPRSVVSVPVGDAQGAATVAAVHASATHAAQPRAATAAAAGPQASDMSVPADMEIAIVGMAARFPKARNAEELWENLTQGRDCIDEIPQSRFERRRNRDVLGRYRGGFLDDLDRFDSLFFNISPREAETLDPQERLFLEVAWEALEDAGYYPEAFQSEELGARRIGVYVGAVWAMYQMVGAEERLAGNAVVANSFLWSVANRASYFMNFTGPSIAVDTACSASLTAIHLACDAIRRGECAAALVGGVNLDVHQSKQEITVAGGLLSDEGLCRAFGRGASGYVPGEGVGALLLKPLAQARRDRDNIYAVIKSSAISHGGRNSGYAVPNSKAQCDVVSMALQKANVDARSIGYIEAHGTGTELGDPIEIAGLNQAFEKDRVALQTCPIGSIKTNIGHLEAAAGIAGVCKTILQMRHRTLVPSLHSAQLNEFIDFAHSPFVVQQTLTPWQPKEIDGVLQPLRAGISSFGAGGSNAHVILEAVSDTALSTGVPAERGLRIFPLSARNEEQLRQVAMRLQSFVEKRRDGDAPPSLDEIAFTLQLGRKSFDHRVAILADSHERLIGRLQSFLAGTRDEHILIGHVKNAEGITKMLNRKEKDAFVDLLAKSRDPMKLAQLWIDGLVSEWQGMQIGEQGRRISLPTYPFADKRHWLEPIQGSAIGPASAGQVAGLHPLIDSNESTFERQVFRKVFTDREFFIYDHLVSDIPTLPGVAYLDLARKAGEIAAGRKVRRIKNILWVSPLTVRNSVANEVLVELKPAGDSVVFEVFSEREDGRKQLYCQGKLFYATAQDDAAEDEHIDLSAIRSRCDKVMDADRAYPLFKTLGLGLGPSFQALTEVHRNPQAAFEVLGALKMPALDGTRFDEFVLHPSLVDSSFQAAMAARLADAGGEMFVPYSLGEVEILHPLTQVCYSYVTEARDEKKSSNVSKMNVLIVDEQGRVLVRVRDSVGVPLLDVHEKPGAASGAPSTGGDDAAFPTLYYRPEWQPASLPAPASEPSRQTIVLFAPDERSHEAYRAALAASGGDPDKLIAVLPGDGFARIDPRRYRIDAGKREDFETLLSALRQQSDAALNLCFAWSALPDTEADGLSAEDRTMRALDRGVYAFLYLTQAIIAQKCEPDVRLQYLYFSTPLETQPHNEAIQGFATILRAECPKLACKVVEIVGTDSADAAGFDTTSVAAIAAEFCDDTKALAVRYREGVRYLRRIHGCEEPVAPARDAAPIRHGGIYLITGGAGGLGLIFAEHLARQCQARLVLSGRGALKPEAEAALDSMRAAGAEVVYVPADVSKREDVERLVQVCKDRYGGLHGIIHSAGVLRDAYLRNKTRDEMAAVFAPKIRGSVLLDDATRDEPLDFFVMFSSLAALAGNAGQSDYSYANHFMDAFAAQRNARARAGQRHGKALSLNWSIWAEGGMRLDEQTALFFERNLGIRPLRREVGIQALMLGLHGDLPQLAVLQGVKDKVERAWGIGAVDAPKAAEAASAAAPTVVGGEDGDLAIQVQGALSQIVMDFLKIDADDVDLDTILLDLGFDSIGLTSFSNMVNDKYGLDITPVLFFEYPNIREIAKHLAQDHRENMLRVHAQAGTLSAAANAGSPSPALPVRDQPVFAPKNALAVPDATPPAGTGRFSPGRRFIERPIAIVGMSGVMPQADTLDEYWDKLSKAENNMVTLVPPDRWDWEAYYGDPLAEKNKTLSKWGGFMREVDKFDPLFWGISPREAEMMDPQQRIFLESVWGAIEDAGHRVSDLAGTKTGLFVGAATRDYIDLMATNQAELDGYSASGTSHAILVNRVSFLLNLHGPSAPLDTACSSSLVALHRAIESIHTGSCDMAIVGGVQVMLTPAGHISFGAAGMLADDGKCKTFDSRANGYVRGEGSGAILIKPLENAIADGDHIYAVVKSTAENHGGKVTMLTAPNPNAQADLLVEAYEKAEIDPRSVGYLECHGTGTSLGDPIEIQAMKKAFSELYRKHQIPPAEKPHIGLTSAKTNIGHLETAAGIAGILKVLLSIKHKQIPALLHFEKLNPYINLDTTPFYPVEKTKEWEPAVDGQGRVHPRRAGISSFGFGGANVHVVLEEYLADEAAPRARPSGPYAFVLSAKNADRLRANAERLLAHLRSHPEEDLADVAYTLQVGRDVMPERMALIAASMQELTERLQAYVDGDAAAAGVRQSSVRRKADIGTTDAAILEQWLRERDLNALLDVWLKGQEPDWKALYAGHAMRRCVLPTYAFARERYWFGIDPEKQKPGSQAVVHPLLHRNASEFGRQSFASDTALLAKSLRGTALRPEAGLPDLLPVEMVRLAARESLGERGRKARIELRSLAWTTSEPDTQGGTVSADLYATGDGEFDFDVKAVGADGESMLCHGAGSYVAGREPDRIDLSQLRTMFRGEVQDAADYYGALVGAGMVRDRLPDGVVACLRGERQQLLQFRLPPEPDGAGDAAGALDAYTLLSLAHLAGIDHLAAAGVPPSATSLIGLERLAFAPGVAREGAIWVRAARGGGRGVLDIDAIDADGRVLIKIKGLTIGYPATPDAERAHDEEFASMLESLYATGRSVGSEHAAQRTASLEFEDALDAIFEEGAT</sequence>
<dbReference type="SUPFAM" id="SSF53383">
    <property type="entry name" value="PLP-dependent transferases"/>
    <property type="match status" value="1"/>
</dbReference>
<dbReference type="InterPro" id="IPR018201">
    <property type="entry name" value="Ketoacyl_synth_AS"/>
</dbReference>
<dbReference type="InterPro" id="IPR014031">
    <property type="entry name" value="Ketoacyl_synth_C"/>
</dbReference>
<dbReference type="InterPro" id="IPR015422">
    <property type="entry name" value="PyrdxlP-dep_Trfase_small"/>
</dbReference>
<feature type="domain" description="Ketosynthase family 3 (KS3)" evidence="17">
    <location>
        <begin position="978"/>
        <end position="1404"/>
    </location>
</feature>
<evidence type="ECO:0000256" key="1">
    <source>
        <dbReference type="ARBA" id="ARBA00001933"/>
    </source>
</evidence>
<dbReference type="SMART" id="SM00823">
    <property type="entry name" value="PKS_PP"/>
    <property type="match status" value="2"/>
</dbReference>
<dbReference type="Gene3D" id="1.10.1200.10">
    <property type="entry name" value="ACP-like"/>
    <property type="match status" value="2"/>
</dbReference>
<reference evidence="19 20" key="1">
    <citation type="submission" date="2018-08" db="EMBL/GenBank/DDBJ databases">
        <title>Lysobacter sp. zong2l5, whole genome shotgun sequence.</title>
        <authorList>
            <person name="Zhang X."/>
            <person name="Feng G."/>
            <person name="Zhu H."/>
        </authorList>
    </citation>
    <scope>NUCLEOTIDE SEQUENCE [LARGE SCALE GENOMIC DNA]</scope>
    <source>
        <strain evidence="20">zong2l5</strain>
    </source>
</reference>
<dbReference type="InterPro" id="IPR020841">
    <property type="entry name" value="PKS_Beta-ketoAc_synthase_dom"/>
</dbReference>
<feature type="domain" description="PKS/mFAS DH" evidence="18">
    <location>
        <begin position="1594"/>
        <end position="1880"/>
    </location>
</feature>
<dbReference type="InterPro" id="IPR009081">
    <property type="entry name" value="PP-bd_ACP"/>
</dbReference>
<protein>
    <submittedName>
        <fullName evidence="19">SDR family NAD(P)-dependent oxidoreductase</fullName>
    </submittedName>
</protein>
<dbReference type="GO" id="GO:0071770">
    <property type="term" value="P:DIM/DIP cell wall layer assembly"/>
    <property type="evidence" value="ECO:0007669"/>
    <property type="project" value="TreeGrafter"/>
</dbReference>
<comment type="function">
    <text evidence="13">Involved in production of the polyketide antibiotic thailandamide.</text>
</comment>
<dbReference type="PROSITE" id="PS00606">
    <property type="entry name" value="KS3_1"/>
    <property type="match status" value="2"/>
</dbReference>
<comment type="cofactor">
    <cofactor evidence="1">
        <name>pyridoxal 5'-phosphate</name>
        <dbReference type="ChEBI" id="CHEBI:597326"/>
    </cofactor>
</comment>
<dbReference type="InterPro" id="IPR054514">
    <property type="entry name" value="RhiE-like_linker"/>
</dbReference>
<dbReference type="Pfam" id="PF21089">
    <property type="entry name" value="PKS_DH_N"/>
    <property type="match status" value="1"/>
</dbReference>
<organism evidence="19 20">
    <name type="scientific">Lysobacter silvisoli</name>
    <dbReference type="NCBI Taxonomy" id="2293254"/>
    <lineage>
        <taxon>Bacteria</taxon>
        <taxon>Pseudomonadati</taxon>
        <taxon>Pseudomonadota</taxon>
        <taxon>Gammaproteobacteria</taxon>
        <taxon>Lysobacterales</taxon>
        <taxon>Lysobacteraceae</taxon>
        <taxon>Lysobacter</taxon>
    </lineage>
</organism>
<feature type="active site" description="Proton acceptor; for dehydratase activity" evidence="14">
    <location>
        <position position="1623"/>
    </location>
</feature>
<dbReference type="Proteomes" id="UP000264492">
    <property type="component" value="Unassembled WGS sequence"/>
</dbReference>
<comment type="caution">
    <text evidence="19">The sequence shown here is derived from an EMBL/GenBank/DDBJ whole genome shotgun (WGS) entry which is preliminary data.</text>
</comment>
<evidence type="ECO:0000313" key="20">
    <source>
        <dbReference type="Proteomes" id="UP000264492"/>
    </source>
</evidence>
<dbReference type="InterPro" id="IPR049552">
    <property type="entry name" value="PKS_DH_N"/>
</dbReference>
<dbReference type="GO" id="GO:0005886">
    <property type="term" value="C:plasma membrane"/>
    <property type="evidence" value="ECO:0007669"/>
    <property type="project" value="TreeGrafter"/>
</dbReference>
<accession>A0A371K3S5</accession>
<evidence type="ECO:0000256" key="9">
    <source>
        <dbReference type="ARBA" id="ARBA00022553"/>
    </source>
</evidence>
<evidence type="ECO:0000256" key="14">
    <source>
        <dbReference type="PROSITE-ProRule" id="PRU01363"/>
    </source>
</evidence>
<comment type="caution">
    <text evidence="14">Lacks conserved residue(s) required for the propagation of feature annotation.</text>
</comment>
<dbReference type="InterPro" id="IPR057326">
    <property type="entry name" value="KR_dom"/>
</dbReference>
<evidence type="ECO:0000259" key="16">
    <source>
        <dbReference type="PROSITE" id="PS50075"/>
    </source>
</evidence>
<dbReference type="InterPro" id="IPR001597">
    <property type="entry name" value="ArAA_b-elim_lyase/Thr_aldolase"/>
</dbReference>
<dbReference type="CDD" id="cd00833">
    <property type="entry name" value="PKS"/>
    <property type="match status" value="2"/>
</dbReference>
<feature type="domain" description="PKS/mFAS DH" evidence="18">
    <location>
        <begin position="3170"/>
        <end position="3451"/>
    </location>
</feature>
<dbReference type="InterPro" id="IPR015424">
    <property type="entry name" value="PyrdxlP-dep_Trfase"/>
</dbReference>
<feature type="region of interest" description="C-terminal hotdog fold" evidence="14">
    <location>
        <begin position="1731"/>
        <end position="1880"/>
    </location>
</feature>
<dbReference type="GO" id="GO:0004312">
    <property type="term" value="F:fatty acid synthase activity"/>
    <property type="evidence" value="ECO:0007669"/>
    <property type="project" value="TreeGrafter"/>
</dbReference>
<evidence type="ECO:0000256" key="7">
    <source>
        <dbReference type="ARBA" id="ARBA00022450"/>
    </source>
</evidence>
<keyword evidence="8" id="KW-0963">Cytoplasm</keyword>
<evidence type="ECO:0000256" key="10">
    <source>
        <dbReference type="ARBA" id="ARBA00022679"/>
    </source>
</evidence>
<dbReference type="Gene3D" id="3.90.1150.10">
    <property type="entry name" value="Aspartate Aminotransferase, domain 1"/>
    <property type="match status" value="1"/>
</dbReference>
<dbReference type="InterPro" id="IPR050091">
    <property type="entry name" value="PKS_NRPS_Biosynth_Enz"/>
</dbReference>
<dbReference type="Gene3D" id="3.40.50.720">
    <property type="entry name" value="NAD(P)-binding Rossmann-like Domain"/>
    <property type="match status" value="1"/>
</dbReference>
<evidence type="ECO:0000256" key="4">
    <source>
        <dbReference type="ARBA" id="ARBA00005194"/>
    </source>
</evidence>
<dbReference type="Pfam" id="PF21394">
    <property type="entry name" value="Beta-ketacyl_N"/>
    <property type="match status" value="1"/>
</dbReference>
<keyword evidence="9" id="KW-0597">Phosphoprotein</keyword>
<feature type="domain" description="Carrier" evidence="16">
    <location>
        <begin position="2415"/>
        <end position="2492"/>
    </location>
</feature>
<keyword evidence="7" id="KW-0596">Phosphopantetheine</keyword>
<dbReference type="Pfam" id="PF00550">
    <property type="entry name" value="PP-binding"/>
    <property type="match status" value="2"/>
</dbReference>
<feature type="compositionally biased region" description="Low complexity" evidence="15">
    <location>
        <begin position="119"/>
        <end position="129"/>
    </location>
</feature>
<proteinExistence type="inferred from homology"/>
<dbReference type="SUPFAM" id="SSF47336">
    <property type="entry name" value="ACP-like"/>
    <property type="match status" value="2"/>
</dbReference>
<dbReference type="InterPro" id="IPR015421">
    <property type="entry name" value="PyrdxlP-dep_Trfase_major"/>
</dbReference>
<dbReference type="InterPro" id="IPR036291">
    <property type="entry name" value="NAD(P)-bd_dom_sf"/>
</dbReference>
<dbReference type="Pfam" id="PF08659">
    <property type="entry name" value="KR"/>
    <property type="match status" value="1"/>
</dbReference>
<dbReference type="SMART" id="SM00825">
    <property type="entry name" value="PKS_KS"/>
    <property type="match status" value="2"/>
</dbReference>
<keyword evidence="20" id="KW-1185">Reference proteome</keyword>
<comment type="subunit">
    <text evidence="6">Homotetramer.</text>
</comment>
<dbReference type="GO" id="GO:0006633">
    <property type="term" value="P:fatty acid biosynthetic process"/>
    <property type="evidence" value="ECO:0007669"/>
    <property type="project" value="UniProtKB-UniPathway"/>
</dbReference>
<dbReference type="UniPathway" id="UPA00094"/>
<evidence type="ECO:0000256" key="11">
    <source>
        <dbReference type="ARBA" id="ARBA00022737"/>
    </source>
</evidence>
<evidence type="ECO:0000256" key="3">
    <source>
        <dbReference type="ARBA" id="ARBA00004792"/>
    </source>
</evidence>
<dbReference type="InterPro" id="IPR020806">
    <property type="entry name" value="PKS_PP-bd"/>
</dbReference>
<dbReference type="Pfam" id="PF14765">
    <property type="entry name" value="PS-DH"/>
    <property type="match status" value="1"/>
</dbReference>
<evidence type="ECO:0000256" key="5">
    <source>
        <dbReference type="ARBA" id="ARBA00006484"/>
    </source>
</evidence>
<dbReference type="Gene3D" id="1.10.1240.100">
    <property type="match status" value="2"/>
</dbReference>
<dbReference type="EMBL" id="QTSU01000001">
    <property type="protein sequence ID" value="RDZ28522.1"/>
    <property type="molecule type" value="Genomic_DNA"/>
</dbReference>
<dbReference type="Pfam" id="PF01212">
    <property type="entry name" value="Beta_elim_lyase"/>
    <property type="match status" value="1"/>
</dbReference>
<feature type="active site" description="Proton donor; for dehydratase activity" evidence="14">
    <location>
        <position position="1795"/>
    </location>
</feature>
<dbReference type="PROSITE" id="PS52004">
    <property type="entry name" value="KS3_2"/>
    <property type="match status" value="2"/>
</dbReference>
<dbReference type="InterPro" id="IPR024320">
    <property type="entry name" value="LPG_synthase_C"/>
</dbReference>
<dbReference type="GO" id="GO:0004315">
    <property type="term" value="F:3-oxoacyl-[acyl-carrier-protein] synthase activity"/>
    <property type="evidence" value="ECO:0007669"/>
    <property type="project" value="InterPro"/>
</dbReference>
<dbReference type="Gene3D" id="3.40.47.10">
    <property type="match status" value="2"/>
</dbReference>
<dbReference type="GO" id="GO:0006520">
    <property type="term" value="P:amino acid metabolic process"/>
    <property type="evidence" value="ECO:0007669"/>
    <property type="project" value="InterPro"/>
</dbReference>
<dbReference type="PROSITE" id="PS50075">
    <property type="entry name" value="CARRIER"/>
    <property type="match status" value="1"/>
</dbReference>
<dbReference type="GO" id="GO:0031177">
    <property type="term" value="F:phosphopantetheine binding"/>
    <property type="evidence" value="ECO:0007669"/>
    <property type="project" value="InterPro"/>
</dbReference>
<evidence type="ECO:0000256" key="8">
    <source>
        <dbReference type="ARBA" id="ARBA00022490"/>
    </source>
</evidence>
<dbReference type="Pfam" id="PF22336">
    <property type="entry name" value="RhiE-like_linker"/>
    <property type="match status" value="2"/>
</dbReference>
<comment type="pathway">
    <text evidence="3">Antibiotic biosynthesis.</text>
</comment>
<evidence type="ECO:0000256" key="12">
    <source>
        <dbReference type="ARBA" id="ARBA00022898"/>
    </source>
</evidence>
<keyword evidence="11" id="KW-0677">Repeat</keyword>
<keyword evidence="10" id="KW-0808">Transferase</keyword>
<evidence type="ECO:0000259" key="17">
    <source>
        <dbReference type="PROSITE" id="PS52004"/>
    </source>
</evidence>
<evidence type="ECO:0000256" key="2">
    <source>
        <dbReference type="ARBA" id="ARBA00004496"/>
    </source>
</evidence>
<dbReference type="SMART" id="SM00826">
    <property type="entry name" value="PKS_DH"/>
    <property type="match status" value="1"/>
</dbReference>
<comment type="pathway">
    <text evidence="4">Lipid metabolism; fatty acid biosynthesis.</text>
</comment>
<feature type="domain" description="Ketosynthase family 3 (KS3)" evidence="17">
    <location>
        <begin position="2555"/>
        <end position="2993"/>
    </location>
</feature>
<dbReference type="InterPro" id="IPR013968">
    <property type="entry name" value="PKS_KR"/>
</dbReference>
<evidence type="ECO:0000256" key="6">
    <source>
        <dbReference type="ARBA" id="ARBA00011881"/>
    </source>
</evidence>
<feature type="region of interest" description="N-terminal hotdog fold" evidence="14">
    <location>
        <begin position="3170"/>
        <end position="3291"/>
    </location>
</feature>
<dbReference type="Pfam" id="PF09924">
    <property type="entry name" value="LPG_synthase_C"/>
    <property type="match status" value="1"/>
</dbReference>
<feature type="region of interest" description="C-terminal hotdog fold" evidence="14">
    <location>
        <begin position="3305"/>
        <end position="3451"/>
    </location>
</feature>
<dbReference type="SUPFAM" id="SSF51735">
    <property type="entry name" value="NAD(P)-binding Rossmann-fold domains"/>
    <property type="match status" value="2"/>
</dbReference>
<dbReference type="GO" id="GO:0005737">
    <property type="term" value="C:cytoplasm"/>
    <property type="evidence" value="ECO:0007669"/>
    <property type="project" value="UniProtKB-SubCell"/>
</dbReference>
<dbReference type="GO" id="GO:0016829">
    <property type="term" value="F:lyase activity"/>
    <property type="evidence" value="ECO:0007669"/>
    <property type="project" value="InterPro"/>
</dbReference>
<dbReference type="Gene3D" id="3.40.640.10">
    <property type="entry name" value="Type I PLP-dependent aspartate aminotransferase-like (Major domain)"/>
    <property type="match status" value="1"/>
</dbReference>
<comment type="similarity">
    <text evidence="5">Belongs to the short-chain dehydrogenases/reductases (SDR) family.</text>
</comment>
<evidence type="ECO:0000259" key="18">
    <source>
        <dbReference type="PROSITE" id="PS52019"/>
    </source>
</evidence>
<dbReference type="FunFam" id="3.40.47.10:FF:000019">
    <property type="entry name" value="Polyketide synthase type I"/>
    <property type="match status" value="1"/>
</dbReference>
<dbReference type="Pfam" id="PF00109">
    <property type="entry name" value="ketoacyl-synt"/>
    <property type="match status" value="2"/>
</dbReference>
<dbReference type="InterPro" id="IPR014030">
    <property type="entry name" value="Ketoacyl_synth_N"/>
</dbReference>